<dbReference type="PANTHER" id="PTHR43852">
    <property type="entry name" value="NUCLEOTIDYLTRANSFERASE"/>
    <property type="match status" value="1"/>
</dbReference>
<dbReference type="PANTHER" id="PTHR43852:SF2">
    <property type="entry name" value="PROTEIN ADENYLYLTRANSFERASE MNTA"/>
    <property type="match status" value="1"/>
</dbReference>
<organism evidence="2">
    <name type="scientific">bioreactor metagenome</name>
    <dbReference type="NCBI Taxonomy" id="1076179"/>
    <lineage>
        <taxon>unclassified sequences</taxon>
        <taxon>metagenomes</taxon>
        <taxon>ecological metagenomes</taxon>
    </lineage>
</organism>
<feature type="domain" description="Polymerase beta nucleotidyltransferase" evidence="1">
    <location>
        <begin position="7"/>
        <end position="96"/>
    </location>
</feature>
<gene>
    <name evidence="2" type="ORF">SDC9_16036</name>
</gene>
<dbReference type="EMBL" id="VSSQ01000052">
    <property type="protein sequence ID" value="MPL70280.1"/>
    <property type="molecule type" value="Genomic_DNA"/>
</dbReference>
<dbReference type="InterPro" id="IPR052930">
    <property type="entry name" value="TA_antitoxin_MntA"/>
</dbReference>
<accession>A0A644TTS5</accession>
<sequence>MTTALIQQVARTLAPHPEIQLAFVFGSAARDALRPDSDVDVAVLAASQLSPEARLELMAELSLVVKREVDLVDLSTAWGLILRQVLTTGTLALKRSDTAHAMLLKRMLFDQADMEPLRQRIIEKNLERGF</sequence>
<dbReference type="CDD" id="cd05403">
    <property type="entry name" value="NT_KNTase_like"/>
    <property type="match status" value="1"/>
</dbReference>
<reference evidence="2" key="1">
    <citation type="submission" date="2019-08" db="EMBL/GenBank/DDBJ databases">
        <authorList>
            <person name="Kucharzyk K."/>
            <person name="Murdoch R.W."/>
            <person name="Higgins S."/>
            <person name="Loffler F."/>
        </authorList>
    </citation>
    <scope>NUCLEOTIDE SEQUENCE</scope>
</reference>
<dbReference type="InterPro" id="IPR041633">
    <property type="entry name" value="Polbeta"/>
</dbReference>
<dbReference type="InterPro" id="IPR043519">
    <property type="entry name" value="NT_sf"/>
</dbReference>
<dbReference type="NCBIfam" id="NF047752">
    <property type="entry name" value="MntA_antitoxin"/>
    <property type="match status" value="1"/>
</dbReference>
<evidence type="ECO:0000259" key="1">
    <source>
        <dbReference type="Pfam" id="PF18765"/>
    </source>
</evidence>
<proteinExistence type="predicted"/>
<dbReference type="Gene3D" id="3.30.460.10">
    <property type="entry name" value="Beta Polymerase, domain 2"/>
    <property type="match status" value="1"/>
</dbReference>
<dbReference type="AlphaFoldDB" id="A0A644TTS5"/>
<comment type="caution">
    <text evidence="2">The sequence shown here is derived from an EMBL/GenBank/DDBJ whole genome shotgun (WGS) entry which is preliminary data.</text>
</comment>
<name>A0A644TTS5_9ZZZZ</name>
<evidence type="ECO:0000313" key="2">
    <source>
        <dbReference type="EMBL" id="MPL70280.1"/>
    </source>
</evidence>
<dbReference type="SUPFAM" id="SSF81301">
    <property type="entry name" value="Nucleotidyltransferase"/>
    <property type="match status" value="1"/>
</dbReference>
<protein>
    <recommendedName>
        <fullName evidence="1">Polymerase beta nucleotidyltransferase domain-containing protein</fullName>
    </recommendedName>
</protein>
<dbReference type="Pfam" id="PF18765">
    <property type="entry name" value="Polbeta"/>
    <property type="match status" value="1"/>
</dbReference>